<reference evidence="1" key="1">
    <citation type="journal article" date="2015" name="Nature">
        <title>Complex archaea that bridge the gap between prokaryotes and eukaryotes.</title>
        <authorList>
            <person name="Spang A."/>
            <person name="Saw J.H."/>
            <person name="Jorgensen S.L."/>
            <person name="Zaremba-Niedzwiedzka K."/>
            <person name="Martijn J."/>
            <person name="Lind A.E."/>
            <person name="van Eijk R."/>
            <person name="Schleper C."/>
            <person name="Guy L."/>
            <person name="Ettema T.J."/>
        </authorList>
    </citation>
    <scope>NUCLEOTIDE SEQUENCE</scope>
</reference>
<feature type="non-terminal residue" evidence="1">
    <location>
        <position position="1"/>
    </location>
</feature>
<gene>
    <name evidence="1" type="ORF">LCGC14_1017630</name>
</gene>
<comment type="caution">
    <text evidence="1">The sequence shown here is derived from an EMBL/GenBank/DDBJ whole genome shotgun (WGS) entry which is preliminary data.</text>
</comment>
<accession>A0A0F9QGM9</accession>
<dbReference type="EMBL" id="LAZR01004044">
    <property type="protein sequence ID" value="KKN12311.1"/>
    <property type="molecule type" value="Genomic_DNA"/>
</dbReference>
<sequence>AFYGSIDPDGALTPIPAVQDQAITTQGNDVRIPDALPNLIGEIALTAEINLVAARVVSPSLRRILEMAVEPIVGGVVFGSPPEAIMHPLNPTPLDADESINFEINSNPAAVGVHYGLIWLSDGPMAPVGGQMYSVRATAAITLAAGVWVNGNLTFGQTLPAGRYQVVGLRARGTNLVAARLVFPGGTFRPGVPAVNTIGDLDADWFRYGKMGVFGEFEHTTPPTLDVLGVVDAVQNCVLDLVKIG</sequence>
<dbReference type="AlphaFoldDB" id="A0A0F9QGM9"/>
<proteinExistence type="predicted"/>
<name>A0A0F9QGM9_9ZZZZ</name>
<organism evidence="1">
    <name type="scientific">marine sediment metagenome</name>
    <dbReference type="NCBI Taxonomy" id="412755"/>
    <lineage>
        <taxon>unclassified sequences</taxon>
        <taxon>metagenomes</taxon>
        <taxon>ecological metagenomes</taxon>
    </lineage>
</organism>
<evidence type="ECO:0000313" key="1">
    <source>
        <dbReference type="EMBL" id="KKN12311.1"/>
    </source>
</evidence>
<protein>
    <submittedName>
        <fullName evidence="1">Uncharacterized protein</fullName>
    </submittedName>
</protein>